<proteinExistence type="predicted"/>
<keyword evidence="1" id="KW-0456">Lyase</keyword>
<dbReference type="InterPro" id="IPR006680">
    <property type="entry name" value="Amidohydro-rel"/>
</dbReference>
<protein>
    <submittedName>
        <fullName evidence="3">Amidohydrolase family protein</fullName>
    </submittedName>
</protein>
<dbReference type="InterPro" id="IPR032466">
    <property type="entry name" value="Metal_Hydrolase"/>
</dbReference>
<sequence length="574" mass="64742">MRINCHAHIFNATSVFTGETLDILLRRISELEIPDLIKNELVKQLNSLFKKGGNYVDEETLFRSVIKKVSTSVEFKKMLKNLSSGDNLKLQLEGGALLEDYAVDGLVTLMGQIGETLGQDESDASKADIMDALSFLRIALQPSIRHVTDLLMQQLTLKDGVVALAMDITQNGENAKLFEKQLADISAQVLAYPGRIFPFVAVNTRRPGHFAIMETALNGRGFVGVKLYPSLGYAIDSEEMFKVYAYCESRAIPLLMHCSEGGFYSAPETRLNSDPSLWKPILEKHPQLKICFAHFGGASHLTSGTIPTPCWTRTILDLMKSFDGVYADIAYHSEPMSGGDAGENYFNNLAQLLQEDSFRRRILFGTDFFFSRQRLTEKNYWKYFQKHLTENDFLQITEINPATFLGLPDSGQKAGLAIENYIRFIYQQRDSLLSEAPDWLKGSIKDLYGPTTVLPKPSLGPKWSWNNKVHAYLYMFLAEGQLSDVQKKRSFDAVGLFKLRDMAYWNKGFEAKEIWDQKLKAMGENLDTFFGANGGNYEQSQDTKKAMNSLVGLFDDGSKYIHEVGEVCDAIYRF</sequence>
<gene>
    <name evidence="3" type="ORF">KJB30_02335</name>
</gene>
<dbReference type="Pfam" id="PF04909">
    <property type="entry name" value="Amidohydro_2"/>
    <property type="match status" value="1"/>
</dbReference>
<name>A0ABS5U4P3_9BACT</name>
<dbReference type="SUPFAM" id="SSF51556">
    <property type="entry name" value="Metallo-dependent hydrolases"/>
    <property type="match status" value="1"/>
</dbReference>
<evidence type="ECO:0000256" key="1">
    <source>
        <dbReference type="ARBA" id="ARBA00023239"/>
    </source>
</evidence>
<dbReference type="Gene3D" id="3.20.20.140">
    <property type="entry name" value="Metal-dependent hydrolases"/>
    <property type="match status" value="1"/>
</dbReference>
<dbReference type="EMBL" id="JAHDYS010000002">
    <property type="protein sequence ID" value="MBT1070614.1"/>
    <property type="molecule type" value="Genomic_DNA"/>
</dbReference>
<dbReference type="RefSeq" id="WP_214296332.1">
    <property type="nucleotide sequence ID" value="NZ_JAHDYS010000002.1"/>
</dbReference>
<evidence type="ECO:0000313" key="4">
    <source>
        <dbReference type="Proteomes" id="UP000784128"/>
    </source>
</evidence>
<dbReference type="Proteomes" id="UP000784128">
    <property type="component" value="Unassembled WGS sequence"/>
</dbReference>
<dbReference type="PANTHER" id="PTHR21240:SF28">
    <property type="entry name" value="ISO-OROTATE DECARBOXYLASE (EUROFUNG)"/>
    <property type="match status" value="1"/>
</dbReference>
<keyword evidence="4" id="KW-1185">Reference proteome</keyword>
<accession>A0ABS5U4P3</accession>
<dbReference type="PANTHER" id="PTHR21240">
    <property type="entry name" value="2-AMINO-3-CARBOXYLMUCONATE-6-SEMIALDEHYDE DECARBOXYLASE"/>
    <property type="match status" value="1"/>
</dbReference>
<organism evidence="3 4">
    <name type="scientific">Pelotalea chapellei</name>
    <dbReference type="NCBI Taxonomy" id="44671"/>
    <lineage>
        <taxon>Bacteria</taxon>
        <taxon>Pseudomonadati</taxon>
        <taxon>Thermodesulfobacteriota</taxon>
        <taxon>Desulfuromonadia</taxon>
        <taxon>Geobacterales</taxon>
        <taxon>Geobacteraceae</taxon>
        <taxon>Pelotalea</taxon>
    </lineage>
</organism>
<dbReference type="InterPro" id="IPR032465">
    <property type="entry name" value="ACMSD"/>
</dbReference>
<evidence type="ECO:0000313" key="3">
    <source>
        <dbReference type="EMBL" id="MBT1070614.1"/>
    </source>
</evidence>
<evidence type="ECO:0000259" key="2">
    <source>
        <dbReference type="Pfam" id="PF04909"/>
    </source>
</evidence>
<feature type="domain" description="Amidohydrolase-related" evidence="2">
    <location>
        <begin position="177"/>
        <end position="407"/>
    </location>
</feature>
<reference evidence="3 4" key="1">
    <citation type="submission" date="2021-05" db="EMBL/GenBank/DDBJ databases">
        <title>The draft genome of Geobacter chapellei DSM 13688.</title>
        <authorList>
            <person name="Xu Z."/>
            <person name="Masuda Y."/>
            <person name="Itoh H."/>
            <person name="Senoo K."/>
        </authorList>
    </citation>
    <scope>NUCLEOTIDE SEQUENCE [LARGE SCALE GENOMIC DNA]</scope>
    <source>
        <strain evidence="3 4">DSM 13688</strain>
    </source>
</reference>
<comment type="caution">
    <text evidence="3">The sequence shown here is derived from an EMBL/GenBank/DDBJ whole genome shotgun (WGS) entry which is preliminary data.</text>
</comment>